<organism evidence="2 3">
    <name type="scientific">Cyclospora cayetanensis</name>
    <dbReference type="NCBI Taxonomy" id="88456"/>
    <lineage>
        <taxon>Eukaryota</taxon>
        <taxon>Sar</taxon>
        <taxon>Alveolata</taxon>
        <taxon>Apicomplexa</taxon>
        <taxon>Conoidasida</taxon>
        <taxon>Coccidia</taxon>
        <taxon>Eucoccidiorida</taxon>
        <taxon>Eimeriorina</taxon>
        <taxon>Eimeriidae</taxon>
        <taxon>Cyclospora</taxon>
    </lineage>
</organism>
<dbReference type="EMBL" id="JROU02000986">
    <property type="protein sequence ID" value="OEH77767.1"/>
    <property type="molecule type" value="Genomic_DNA"/>
</dbReference>
<protein>
    <submittedName>
        <fullName evidence="2">Uncharacterized protein</fullName>
    </submittedName>
</protein>
<evidence type="ECO:0000313" key="2">
    <source>
        <dbReference type="EMBL" id="OEH77767.1"/>
    </source>
</evidence>
<reference evidence="2 3" key="1">
    <citation type="journal article" date="2016" name="BMC Genomics">
        <title>Comparative genomics reveals Cyclospora cayetanensis possesses coccidia-like metabolism and invasion components but unique surface antigens.</title>
        <authorList>
            <person name="Liu S."/>
            <person name="Wang L."/>
            <person name="Zheng H."/>
            <person name="Xu Z."/>
            <person name="Roellig D.M."/>
            <person name="Li N."/>
            <person name="Frace M.A."/>
            <person name="Tang K."/>
            <person name="Arrowood M.J."/>
            <person name="Moss D.M."/>
            <person name="Zhang L."/>
            <person name="Feng Y."/>
            <person name="Xiao L."/>
        </authorList>
    </citation>
    <scope>NUCLEOTIDE SEQUENCE [LARGE SCALE GENOMIC DNA]</scope>
    <source>
        <strain evidence="2 3">CHN_HEN01</strain>
    </source>
</reference>
<comment type="caution">
    <text evidence="2">The sequence shown here is derived from an EMBL/GenBank/DDBJ whole genome shotgun (WGS) entry which is preliminary data.</text>
</comment>
<name>A0A1D3D2U5_9EIME</name>
<feature type="region of interest" description="Disordered" evidence="1">
    <location>
        <begin position="1"/>
        <end position="20"/>
    </location>
</feature>
<evidence type="ECO:0000256" key="1">
    <source>
        <dbReference type="SAM" id="MobiDB-lite"/>
    </source>
</evidence>
<accession>A0A1D3D2U5</accession>
<proteinExistence type="predicted"/>
<sequence length="82" mass="8759">MAPDSAHPIGGGPFKGASGSDAAATFDLRLVLLQSLFFPLPQYIKVCSCTSERHGSRSFFAAVFVVGEGGPPQQRVLKDQRH</sequence>
<dbReference type="VEuPathDB" id="ToxoDB:cyc_04702"/>
<dbReference type="AlphaFoldDB" id="A0A1D3D2U5"/>
<keyword evidence="3" id="KW-1185">Reference proteome</keyword>
<evidence type="ECO:0000313" key="3">
    <source>
        <dbReference type="Proteomes" id="UP000095192"/>
    </source>
</evidence>
<dbReference type="Proteomes" id="UP000095192">
    <property type="component" value="Unassembled WGS sequence"/>
</dbReference>
<dbReference type="InParanoid" id="A0A1D3D2U5"/>
<gene>
    <name evidence="2" type="ORF">cyc_04702</name>
</gene>